<comment type="caution">
    <text evidence="1">The sequence shown here is derived from an EMBL/GenBank/DDBJ whole genome shotgun (WGS) entry which is preliminary data.</text>
</comment>
<reference evidence="1 2" key="1">
    <citation type="submission" date="2019-05" db="EMBL/GenBank/DDBJ databases">
        <title>Mikania micrantha, genome provides insights into the molecular mechanism of rapid growth.</title>
        <authorList>
            <person name="Liu B."/>
        </authorList>
    </citation>
    <scope>NUCLEOTIDE SEQUENCE [LARGE SCALE GENOMIC DNA]</scope>
    <source>
        <strain evidence="1">NLD-2019</strain>
        <tissue evidence="1">Leaf</tissue>
    </source>
</reference>
<protein>
    <submittedName>
        <fullName evidence="1">Uncharacterized protein</fullName>
    </submittedName>
</protein>
<sequence length="89" mass="10906">MKWLPPKVMKKIPLRKIRQDFSDNFRWWYYDGRTAEAVIVLCKENTWDSVRIFDPMWLTNLSSEDVKTLYKCQIFFEIGDMEEILEDRH</sequence>
<dbReference type="EMBL" id="SZYD01000007">
    <property type="protein sequence ID" value="KAD5802704.1"/>
    <property type="molecule type" value="Genomic_DNA"/>
</dbReference>
<dbReference type="Proteomes" id="UP000326396">
    <property type="component" value="Linkage Group LG15"/>
</dbReference>
<gene>
    <name evidence="1" type="ORF">E3N88_14064</name>
</gene>
<keyword evidence="2" id="KW-1185">Reference proteome</keyword>
<accession>A0A5N6P0F2</accession>
<organism evidence="1 2">
    <name type="scientific">Mikania micrantha</name>
    <name type="common">bitter vine</name>
    <dbReference type="NCBI Taxonomy" id="192012"/>
    <lineage>
        <taxon>Eukaryota</taxon>
        <taxon>Viridiplantae</taxon>
        <taxon>Streptophyta</taxon>
        <taxon>Embryophyta</taxon>
        <taxon>Tracheophyta</taxon>
        <taxon>Spermatophyta</taxon>
        <taxon>Magnoliopsida</taxon>
        <taxon>eudicotyledons</taxon>
        <taxon>Gunneridae</taxon>
        <taxon>Pentapetalae</taxon>
        <taxon>asterids</taxon>
        <taxon>campanulids</taxon>
        <taxon>Asterales</taxon>
        <taxon>Asteraceae</taxon>
        <taxon>Asteroideae</taxon>
        <taxon>Heliantheae alliance</taxon>
        <taxon>Eupatorieae</taxon>
        <taxon>Mikania</taxon>
    </lineage>
</organism>
<proteinExistence type="predicted"/>
<evidence type="ECO:0000313" key="1">
    <source>
        <dbReference type="EMBL" id="KAD5802704.1"/>
    </source>
</evidence>
<dbReference type="OrthoDB" id="10340624at2759"/>
<evidence type="ECO:0000313" key="2">
    <source>
        <dbReference type="Proteomes" id="UP000326396"/>
    </source>
</evidence>
<dbReference type="AlphaFoldDB" id="A0A5N6P0F2"/>
<name>A0A5N6P0F2_9ASTR</name>